<dbReference type="Pfam" id="PF13531">
    <property type="entry name" value="SBP_bac_11"/>
    <property type="match status" value="1"/>
</dbReference>
<comment type="caution">
    <text evidence="5">The sequence shown here is derived from an EMBL/GenBank/DDBJ whole genome shotgun (WGS) entry which is preliminary data.</text>
</comment>
<dbReference type="SUPFAM" id="SSF53850">
    <property type="entry name" value="Periplasmic binding protein-like II"/>
    <property type="match status" value="1"/>
</dbReference>
<evidence type="ECO:0000256" key="2">
    <source>
        <dbReference type="ARBA" id="ARBA00022723"/>
    </source>
</evidence>
<evidence type="ECO:0000256" key="4">
    <source>
        <dbReference type="SAM" id="SignalP"/>
    </source>
</evidence>
<name>A0ABP3AVW0_9LIST</name>
<keyword evidence="2" id="KW-0479">Metal-binding</keyword>
<dbReference type="PANTHER" id="PTHR30632">
    <property type="entry name" value="MOLYBDATE-BINDING PERIPLASMIC PROTEIN"/>
    <property type="match status" value="1"/>
</dbReference>
<dbReference type="NCBIfam" id="TIGR01256">
    <property type="entry name" value="modA"/>
    <property type="match status" value="1"/>
</dbReference>
<protein>
    <submittedName>
        <fullName evidence="5">Molybdate ABC transporter substrate-binding protein</fullName>
    </submittedName>
</protein>
<keyword evidence="6" id="KW-1185">Reference proteome</keyword>
<reference evidence="5 6" key="1">
    <citation type="journal article" date="2014" name="Int. J. Syst. Evol. Microbiol.">
        <title>Listeria floridensis sp. nov., Listeria aquatica sp. nov., Listeria cornellensis sp. nov., Listeria riparia sp. nov. and Listeria grandensis sp. nov., from agricultural and natural environments.</title>
        <authorList>
            <person name="den Bakker H.C."/>
            <person name="Warchocki S."/>
            <person name="Wright E.M."/>
            <person name="Allred A.F."/>
            <person name="Ahlstrom C."/>
            <person name="Manuel C.S."/>
            <person name="Stasiewicz M.J."/>
            <person name="Burrell A."/>
            <person name="Roof S."/>
            <person name="Strawn L."/>
            <person name="Fortes E.D."/>
            <person name="Nightingale K.K."/>
            <person name="Kephart D."/>
            <person name="Wiedmann M."/>
        </authorList>
    </citation>
    <scope>NUCLEOTIDE SEQUENCE [LARGE SCALE GENOMIC DNA]</scope>
    <source>
        <strain evidence="5 6">FSL S10-1187</strain>
    </source>
</reference>
<comment type="similarity">
    <text evidence="1">Belongs to the bacterial solute-binding protein ModA family.</text>
</comment>
<feature type="chain" id="PRO_5046257158" evidence="4">
    <location>
        <begin position="30"/>
        <end position="263"/>
    </location>
</feature>
<dbReference type="PROSITE" id="PS51257">
    <property type="entry name" value="PROKAR_LIPOPROTEIN"/>
    <property type="match status" value="1"/>
</dbReference>
<dbReference type="Gene3D" id="3.40.190.10">
    <property type="entry name" value="Periplasmic binding protein-like II"/>
    <property type="match status" value="2"/>
</dbReference>
<evidence type="ECO:0000313" key="6">
    <source>
        <dbReference type="Proteomes" id="UP000019249"/>
    </source>
</evidence>
<proteinExistence type="inferred from homology"/>
<dbReference type="RefSeq" id="WP_036098340.1">
    <property type="nucleotide sequence ID" value="NZ_AODF01000039.1"/>
</dbReference>
<dbReference type="Proteomes" id="UP000019249">
    <property type="component" value="Unassembled WGS sequence"/>
</dbReference>
<feature type="signal peptide" evidence="4">
    <location>
        <begin position="1"/>
        <end position="29"/>
    </location>
</feature>
<gene>
    <name evidence="5" type="ORF">MFLO_14187</name>
</gene>
<organism evidence="5 6">
    <name type="scientific">Listeria floridensis FSL S10-1187</name>
    <dbReference type="NCBI Taxonomy" id="1265817"/>
    <lineage>
        <taxon>Bacteria</taxon>
        <taxon>Bacillati</taxon>
        <taxon>Bacillota</taxon>
        <taxon>Bacilli</taxon>
        <taxon>Bacillales</taxon>
        <taxon>Listeriaceae</taxon>
        <taxon>Listeria</taxon>
    </lineage>
</organism>
<dbReference type="EMBL" id="AODF01000039">
    <property type="protein sequence ID" value="EUJ26116.1"/>
    <property type="molecule type" value="Genomic_DNA"/>
</dbReference>
<sequence length="263" mass="28413">MKLRKWGVLAVVFLLTILAACGNSSSEKADKKTNEKVDIHISAAASLKDAIDDIKPLYERAHPNTKLTFDFGGSGQIRARVMSGSPIDGILFASASDINQLVKADKASGKAEFAQNTLVLIEPVNSENSTSNLADRLKGYQKFALGNPDSVPAGKYGKETLENLKVYDAMKDKIVLASDVRQVLSYVSAGNADAGFVYKTDALISDKVKVVETVADGIHSPIGYYSGVVTDTEHKKQVQSFLSFMREAGAQKVLKKYGFKEGN</sequence>
<keyword evidence="3 4" id="KW-0732">Signal</keyword>
<dbReference type="InterPro" id="IPR050682">
    <property type="entry name" value="ModA/WtpA"/>
</dbReference>
<dbReference type="PIRSF" id="PIRSF004846">
    <property type="entry name" value="ModA"/>
    <property type="match status" value="1"/>
</dbReference>
<dbReference type="PANTHER" id="PTHR30632:SF0">
    <property type="entry name" value="SULFATE-BINDING PROTEIN"/>
    <property type="match status" value="1"/>
</dbReference>
<evidence type="ECO:0000256" key="3">
    <source>
        <dbReference type="ARBA" id="ARBA00022729"/>
    </source>
</evidence>
<evidence type="ECO:0000256" key="1">
    <source>
        <dbReference type="ARBA" id="ARBA00009175"/>
    </source>
</evidence>
<dbReference type="InterPro" id="IPR005950">
    <property type="entry name" value="ModA"/>
</dbReference>
<evidence type="ECO:0000313" key="5">
    <source>
        <dbReference type="EMBL" id="EUJ26116.1"/>
    </source>
</evidence>
<accession>A0ABP3AVW0</accession>